<organism evidence="1 2">
    <name type="scientific">Streptococcus cristatus</name>
    <dbReference type="NCBI Taxonomy" id="45634"/>
    <lineage>
        <taxon>Bacteria</taxon>
        <taxon>Bacillati</taxon>
        <taxon>Bacillota</taxon>
        <taxon>Bacilli</taxon>
        <taxon>Lactobacillales</taxon>
        <taxon>Streptococcaceae</taxon>
        <taxon>Streptococcus</taxon>
    </lineage>
</organism>
<name>A0AAW5WND1_STRCR</name>
<reference evidence="1" key="2">
    <citation type="submission" date="2022-02" db="EMBL/GenBank/DDBJ databases">
        <authorList>
            <person name="Christensen J.J.E."/>
            <person name="Jensen C.S."/>
            <person name="Nielsen X.C."/>
            <person name="Dargis R."/>
        </authorList>
    </citation>
    <scope>NUCLEOTIDE SEQUENCE</scope>
    <source>
        <strain evidence="1">K13014465</strain>
    </source>
</reference>
<evidence type="ECO:0000313" key="2">
    <source>
        <dbReference type="Proteomes" id="UP001208029"/>
    </source>
</evidence>
<dbReference type="RefSeq" id="WP_268731495.1">
    <property type="nucleotide sequence ID" value="NZ_JAKUYZ010000009.1"/>
</dbReference>
<reference evidence="1" key="1">
    <citation type="journal article" date="2022" name="Med Res Arch">
        <title>Genomic identification of streptococcal strains and relation to clinical characteristics. A substudy to The Partial Oral Treatment of Endocarditis (POET) Trial.</title>
        <authorList>
            <person name="Christensen J."/>
            <person name="Jensen C."/>
            <person name="Dargis R."/>
            <person name="Nielsen X."/>
            <person name="Pries- Heje M."/>
            <person name="Wiingaard C."/>
            <person name="Ihlemann N."/>
            <person name="Gill S."/>
            <person name="Bruun N."/>
            <person name="Elming H."/>
            <person name="Povlsen J."/>
            <person name="Madsen T."/>
            <person name="Jensen K."/>
            <person name="Fuursted K."/>
            <person name="Ostergaard L."/>
            <person name="Christiansen U."/>
            <person name="Rosenvinge F."/>
            <person name="Helweg-Larsen J."/>
            <person name="Fosbol E."/>
            <person name="Kober L."/>
            <person name="Torp-Pedersen C."/>
            <person name="Tonder N."/>
            <person name="Moser C."/>
            <person name="Iversen K."/>
            <person name="Bundgaard H."/>
        </authorList>
    </citation>
    <scope>NUCLEOTIDE SEQUENCE</scope>
    <source>
        <strain evidence="1">K13014465</strain>
    </source>
</reference>
<dbReference type="InterPro" id="IPR016024">
    <property type="entry name" value="ARM-type_fold"/>
</dbReference>
<proteinExistence type="predicted"/>
<protein>
    <recommendedName>
        <fullName evidence="3">ATPase AAA-type core domain-containing protein</fullName>
    </recommendedName>
</protein>
<comment type="caution">
    <text evidence="1">The sequence shown here is derived from an EMBL/GenBank/DDBJ whole genome shotgun (WGS) entry which is preliminary data.</text>
</comment>
<evidence type="ECO:0000313" key="1">
    <source>
        <dbReference type="EMBL" id="MCY7221590.1"/>
    </source>
</evidence>
<accession>A0AAW5WND1</accession>
<dbReference type="EMBL" id="JAKUYZ010000009">
    <property type="protein sequence ID" value="MCY7221590.1"/>
    <property type="molecule type" value="Genomic_DNA"/>
</dbReference>
<sequence length="1497" mass="176047">MPYEIGGRADKLGNKYEFNWIVLKFIDIVAEKIDAIKIEPIGPEADCVDVLVRYRNGSKEAQQCKGRNASKEKWSLADLNQRGILNSWRRHLERDPQVKVSLVSPLSFTSFSDLIYRAKTNDDDQYFIEYQVQTSSVTSGLLNDYIKYLGFSKEKDIRKIINFLSRTVIRQEPYPENEEFIKDKVSQYFIGDAASIKSKFINLILQGEIYGRWLSFQDLEKFIKSEKIEFRNLARDDRIIPRINILNDEYKNSFKTLDSGLKIRTQFDECQKYIQEGKSIIIHGKAGNGKSGLTENIIDWCNKSNILHLDLKLDCYIPEGTAQGWGEKLGFPASISYCLNAFSKEDHAVLILDQLDALRWTARNSKSSLATCLELIREIRNLNSERENKISIIFVCRTYDLENDNGIKALFENESKDDTESWHKVEVNELLENEVEEILGSKYHNYPNKLKQLLRTPSNLYIWEQINNKEEYYQITSTYNLVDKWWRDLSEKCHDANLIEDNLSDLKEKFVKLFTDTGETIFSKKRLLGNERALRYLTSQGMLTERSNKVSFVHQSFLDCFVAERMILDYYGNYDDINEVIGDKAQQNPTRRYQFQIFLQSLLEESEKDFLDFGTKLIKSNNVRFNFKYVFFEILGSVQEPSKKILNYIAELIKETEYRNHLCQTVISGHPVYVNFLIKKRVLQKFLDSNKLLVIDLLSSISPYYTTETTQFIKDSIENSNDKSEWGSCFNSNYNNDSEDFFNLRLHYWRYYAGDSKGNIVFYNDYRKNLNNYKIKIICLLLDKFQDSDNSNRFYSESKEFDEDSHNYIDKNCIQIVRILLPYLKKYSENNSTKYNLALKERDSLQRYLLHLLNEANKCLISKYPEIFFETYSNYMGKGDYLYNEAILDALYYLPASYSDNCIEYLLIDFNKTLFEKSQGYKEKLILAKRLISRVSKRCSIEMYNKLEEQIIHYVSPEAKQKLARRIKTNKSQKDYRAYWPFWGDLQYRLLSVLPKERMSNEAIDLLKILERSNNFPDSFYGSHCGSVVSPLQGKNLSPKSWKMILISPKGETKCRWDGERNIFIESSPIELARDFRNAVSKNPKEYVSLFLNLSSNHKINEHYIDGLLGGIVDLKEFPVVVLRDIEFILLNYVKEDNWENLYHFFQVIEKHSDIAWSENVLERLNYYLKNTDLDALDKFNENQTLENYLQQSYSTLRGHGIHALTKLIENSATNISYFKDTILSLAKDKTDYVRMNSIVLLAAILDLDKQFAKELFELIFDKDERMLGHWHSNYILYRLYDDYKERIEFLLKLGFTSTEQLIVKKASSLITEIYLNTGEMESTVHGGNGFQAESICKMAINYLKRKNHKEKAKKIILYYLRKEGVTDLGKVLPQIFSDNLLDAEKDKKLILNLLTSKYKGKLYYYFLEFLEKQVSILDYEEIIFDTVSNIVSKNNELKLEPYYYRRIEEYLSRLMMQLYDKHMGDDIADRCLDIIDQMFENEFGSSRTLIEELMNK</sequence>
<dbReference type="InterPro" id="IPR027417">
    <property type="entry name" value="P-loop_NTPase"/>
</dbReference>
<dbReference type="SUPFAM" id="SSF48371">
    <property type="entry name" value="ARM repeat"/>
    <property type="match status" value="1"/>
</dbReference>
<gene>
    <name evidence="1" type="ORF">MK546_05735</name>
</gene>
<dbReference type="Proteomes" id="UP001208029">
    <property type="component" value="Unassembled WGS sequence"/>
</dbReference>
<dbReference type="SUPFAM" id="SSF52540">
    <property type="entry name" value="P-loop containing nucleoside triphosphate hydrolases"/>
    <property type="match status" value="1"/>
</dbReference>
<evidence type="ECO:0008006" key="3">
    <source>
        <dbReference type="Google" id="ProtNLM"/>
    </source>
</evidence>